<dbReference type="InterPro" id="IPR015946">
    <property type="entry name" value="KH_dom-like_a/b"/>
</dbReference>
<organism evidence="1 2">
    <name type="scientific">Massilia atriviolacea</name>
    <dbReference type="NCBI Taxonomy" id="2495579"/>
    <lineage>
        <taxon>Bacteria</taxon>
        <taxon>Pseudomonadati</taxon>
        <taxon>Pseudomonadota</taxon>
        <taxon>Betaproteobacteria</taxon>
        <taxon>Burkholderiales</taxon>
        <taxon>Oxalobacteraceae</taxon>
        <taxon>Telluria group</taxon>
        <taxon>Massilia</taxon>
    </lineage>
</organism>
<dbReference type="EMBL" id="RXLQ01000012">
    <property type="protein sequence ID" value="RSZ56949.1"/>
    <property type="molecule type" value="Genomic_DNA"/>
</dbReference>
<dbReference type="Pfam" id="PF02566">
    <property type="entry name" value="OsmC"/>
    <property type="match status" value="1"/>
</dbReference>
<protein>
    <submittedName>
        <fullName evidence="1">OsmC family peroxiredoxin</fullName>
    </submittedName>
</protein>
<evidence type="ECO:0000313" key="1">
    <source>
        <dbReference type="EMBL" id="RSZ56949.1"/>
    </source>
</evidence>
<gene>
    <name evidence="1" type="ORF">EJB06_21700</name>
</gene>
<dbReference type="RefSeq" id="WP_126076103.1">
    <property type="nucleotide sequence ID" value="NZ_CP051166.1"/>
</dbReference>
<reference evidence="1 2" key="1">
    <citation type="submission" date="2018-12" db="EMBL/GenBank/DDBJ databases">
        <authorList>
            <person name="Yang E."/>
        </authorList>
    </citation>
    <scope>NUCLEOTIDE SEQUENCE [LARGE SCALE GENOMIC DNA]</scope>
    <source>
        <strain evidence="1 2">SOD</strain>
    </source>
</reference>
<name>A0A430HHG5_9BURK</name>
<proteinExistence type="predicted"/>
<dbReference type="InterPro" id="IPR052707">
    <property type="entry name" value="OsmC_Ohr_Peroxiredoxin"/>
</dbReference>
<dbReference type="InterPro" id="IPR036102">
    <property type="entry name" value="OsmC/Ohrsf"/>
</dbReference>
<dbReference type="AlphaFoldDB" id="A0A430HHG5"/>
<evidence type="ECO:0000313" key="2">
    <source>
        <dbReference type="Proteomes" id="UP000278085"/>
    </source>
</evidence>
<comment type="caution">
    <text evidence="1">The sequence shown here is derived from an EMBL/GenBank/DDBJ whole genome shotgun (WGS) entry which is preliminary data.</text>
</comment>
<dbReference type="PANTHER" id="PTHR42830">
    <property type="entry name" value="OSMOTICALLY INDUCIBLE FAMILY PROTEIN"/>
    <property type="match status" value="1"/>
</dbReference>
<dbReference type="OrthoDB" id="9795405at2"/>
<sequence>MQQFEAQLAWQRGAQPFLDNRYSRAHAWRFDGGLQVPASSSPLSVPLPMSDPAAVDPEEALVAAVSSCHMLFFLSLAARAGHVVDDYRDHAIGTMSSNADGRMAMTRIVLRPAIGFAAGTAPDAAGLDALHHAAHAQCYIANSIKADVIVEGSA</sequence>
<dbReference type="Proteomes" id="UP000278085">
    <property type="component" value="Unassembled WGS sequence"/>
</dbReference>
<dbReference type="PANTHER" id="PTHR42830:SF2">
    <property type="entry name" value="OSMC_OHR FAMILY PROTEIN"/>
    <property type="match status" value="1"/>
</dbReference>
<accession>A0A430HHG5</accession>
<keyword evidence="2" id="KW-1185">Reference proteome</keyword>
<dbReference type="InterPro" id="IPR003718">
    <property type="entry name" value="OsmC/Ohr_fam"/>
</dbReference>
<dbReference type="SUPFAM" id="SSF82784">
    <property type="entry name" value="OsmC-like"/>
    <property type="match status" value="1"/>
</dbReference>
<dbReference type="Gene3D" id="3.30.300.20">
    <property type="match status" value="1"/>
</dbReference>